<gene>
    <name evidence="1" type="ORF">K443DRAFT_80886</name>
</gene>
<sequence>ANISGFVKAGKPGTVVFDGERASIRTFLEGARALASYLDFHHVDTQPLPLFLKNHVANAKIGLHEVTGMHCLVSALDMVALKHWFREEVGMSNGVLSMPLKDPQLLY</sequence>
<protein>
    <submittedName>
        <fullName evidence="1">Unplaced genomic scaffold K443scaffold_1, whole genome shotgun sequence</fullName>
    </submittedName>
</protein>
<dbReference type="OrthoDB" id="432412at2759"/>
<organism evidence="1 2">
    <name type="scientific">Laccaria amethystina LaAM-08-1</name>
    <dbReference type="NCBI Taxonomy" id="1095629"/>
    <lineage>
        <taxon>Eukaryota</taxon>
        <taxon>Fungi</taxon>
        <taxon>Dikarya</taxon>
        <taxon>Basidiomycota</taxon>
        <taxon>Agaricomycotina</taxon>
        <taxon>Agaricomycetes</taxon>
        <taxon>Agaricomycetidae</taxon>
        <taxon>Agaricales</taxon>
        <taxon>Agaricineae</taxon>
        <taxon>Hydnangiaceae</taxon>
        <taxon>Laccaria</taxon>
    </lineage>
</organism>
<evidence type="ECO:0000313" key="1">
    <source>
        <dbReference type="EMBL" id="KIK10075.1"/>
    </source>
</evidence>
<reference evidence="1 2" key="1">
    <citation type="submission" date="2014-04" db="EMBL/GenBank/DDBJ databases">
        <authorList>
            <consortium name="DOE Joint Genome Institute"/>
            <person name="Kuo A."/>
            <person name="Kohler A."/>
            <person name="Nagy L.G."/>
            <person name="Floudas D."/>
            <person name="Copeland A."/>
            <person name="Barry K.W."/>
            <person name="Cichocki N."/>
            <person name="Veneault-Fourrey C."/>
            <person name="LaButti K."/>
            <person name="Lindquist E.A."/>
            <person name="Lipzen A."/>
            <person name="Lundell T."/>
            <person name="Morin E."/>
            <person name="Murat C."/>
            <person name="Sun H."/>
            <person name="Tunlid A."/>
            <person name="Henrissat B."/>
            <person name="Grigoriev I.V."/>
            <person name="Hibbett D.S."/>
            <person name="Martin F."/>
            <person name="Nordberg H.P."/>
            <person name="Cantor M.N."/>
            <person name="Hua S.X."/>
        </authorList>
    </citation>
    <scope>NUCLEOTIDE SEQUENCE [LARGE SCALE GENOMIC DNA]</scope>
    <source>
        <strain evidence="1 2">LaAM-08-1</strain>
    </source>
</reference>
<proteinExistence type="predicted"/>
<name>A0A0C9XCW0_9AGAR</name>
<feature type="non-terminal residue" evidence="1">
    <location>
        <position position="1"/>
    </location>
</feature>
<dbReference type="Proteomes" id="UP000054477">
    <property type="component" value="Unassembled WGS sequence"/>
</dbReference>
<keyword evidence="2" id="KW-1185">Reference proteome</keyword>
<dbReference type="EMBL" id="KN838536">
    <property type="protein sequence ID" value="KIK10075.1"/>
    <property type="molecule type" value="Genomic_DNA"/>
</dbReference>
<dbReference type="AlphaFoldDB" id="A0A0C9XCW0"/>
<accession>A0A0C9XCW0</accession>
<reference evidence="2" key="2">
    <citation type="submission" date="2015-01" db="EMBL/GenBank/DDBJ databases">
        <title>Evolutionary Origins and Diversification of the Mycorrhizal Mutualists.</title>
        <authorList>
            <consortium name="DOE Joint Genome Institute"/>
            <consortium name="Mycorrhizal Genomics Consortium"/>
            <person name="Kohler A."/>
            <person name="Kuo A."/>
            <person name="Nagy L.G."/>
            <person name="Floudas D."/>
            <person name="Copeland A."/>
            <person name="Barry K.W."/>
            <person name="Cichocki N."/>
            <person name="Veneault-Fourrey C."/>
            <person name="LaButti K."/>
            <person name="Lindquist E.A."/>
            <person name="Lipzen A."/>
            <person name="Lundell T."/>
            <person name="Morin E."/>
            <person name="Murat C."/>
            <person name="Riley R."/>
            <person name="Ohm R."/>
            <person name="Sun H."/>
            <person name="Tunlid A."/>
            <person name="Henrissat B."/>
            <person name="Grigoriev I.V."/>
            <person name="Hibbett D.S."/>
            <person name="Martin F."/>
        </authorList>
    </citation>
    <scope>NUCLEOTIDE SEQUENCE [LARGE SCALE GENOMIC DNA]</scope>
    <source>
        <strain evidence="2">LaAM-08-1</strain>
    </source>
</reference>
<evidence type="ECO:0000313" key="2">
    <source>
        <dbReference type="Proteomes" id="UP000054477"/>
    </source>
</evidence>
<dbReference type="HOGENOM" id="CLU_115008_1_0_1"/>